<dbReference type="EMBL" id="CP003075">
    <property type="protein sequence ID" value="AEQ52518.1"/>
    <property type="molecule type" value="Genomic_DNA"/>
</dbReference>
<organism evidence="1 2">
    <name type="scientific">Pelagibacterium halotolerans (strain DSM 22347 / JCM 15775 / CGMCC 1.7692 / B2)</name>
    <dbReference type="NCBI Taxonomy" id="1082931"/>
    <lineage>
        <taxon>Bacteria</taxon>
        <taxon>Pseudomonadati</taxon>
        <taxon>Pseudomonadota</taxon>
        <taxon>Alphaproteobacteria</taxon>
        <taxon>Hyphomicrobiales</taxon>
        <taxon>Devosiaceae</taxon>
        <taxon>Pelagibacterium</taxon>
    </lineage>
</organism>
<dbReference type="AlphaFoldDB" id="G4R9Z1"/>
<protein>
    <submittedName>
        <fullName evidence="1">Uncharacterized protein</fullName>
    </submittedName>
</protein>
<keyword evidence="2" id="KW-1185">Reference proteome</keyword>
<name>G4R9Z1_PELHB</name>
<accession>G4R9Z1</accession>
<sequence>MREPGKVYRLCFVPQATCRLRERVRWVFAAFRQHWCLLQARTP</sequence>
<evidence type="ECO:0000313" key="2">
    <source>
        <dbReference type="Proteomes" id="UP000008850"/>
    </source>
</evidence>
<evidence type="ECO:0000313" key="1">
    <source>
        <dbReference type="EMBL" id="AEQ52518.1"/>
    </source>
</evidence>
<reference evidence="1 2" key="1">
    <citation type="journal article" date="2012" name="J. Bacteriol.">
        <title>Complete genome sequence of Pelagibacterium halotolerans B2T.</title>
        <authorList>
            <person name="Huo Y.Y."/>
            <person name="Cheng H."/>
            <person name="Han X.F."/>
            <person name="Jiang X.W."/>
            <person name="Sun C."/>
            <person name="Zhang X.Q."/>
            <person name="Zhu X.F."/>
            <person name="Liu Y.F."/>
            <person name="Li P.F."/>
            <person name="Ni P.X."/>
            <person name="Wu M."/>
        </authorList>
    </citation>
    <scope>NUCLEOTIDE SEQUENCE [LARGE SCALE GENOMIC DNA]</scope>
    <source>
        <strain evidence="2">DSM 22347 / JCM 15775 / CGMCC 1.7692 / B2</strain>
    </source>
</reference>
<proteinExistence type="predicted"/>
<dbReference type="HOGENOM" id="CLU_3237315_0_0_5"/>
<dbReference type="KEGG" id="phl:KKY_2510"/>
<dbReference type="Proteomes" id="UP000008850">
    <property type="component" value="Chromosome"/>
</dbReference>
<gene>
    <name evidence="1" type="ordered locus">KKY_2510</name>
</gene>